<keyword evidence="2" id="KW-1185">Reference proteome</keyword>
<dbReference type="AlphaFoldDB" id="A0AAN9CAL9"/>
<protein>
    <submittedName>
        <fullName evidence="1">Uncharacterized protein</fullName>
    </submittedName>
</protein>
<proteinExistence type="predicted"/>
<reference evidence="1 2" key="1">
    <citation type="submission" date="2024-02" db="EMBL/GenBank/DDBJ databases">
        <title>Chromosome-level genome assembly of the Eurasian Minnow (Phoxinus phoxinus).</title>
        <authorList>
            <person name="Oriowo T.O."/>
            <person name="Martin S."/>
            <person name="Stange M."/>
            <person name="Chrysostomakis Y."/>
            <person name="Brown T."/>
            <person name="Winkler S."/>
            <person name="Kukowka S."/>
            <person name="Myers E.W."/>
            <person name="Bohne A."/>
        </authorList>
    </citation>
    <scope>NUCLEOTIDE SEQUENCE [LARGE SCALE GENOMIC DNA]</scope>
    <source>
        <strain evidence="1">ZFMK-TIS-60720</strain>
        <tissue evidence="1">Whole Organism</tissue>
    </source>
</reference>
<evidence type="ECO:0000313" key="2">
    <source>
        <dbReference type="Proteomes" id="UP001364617"/>
    </source>
</evidence>
<comment type="caution">
    <text evidence="1">The sequence shown here is derived from an EMBL/GenBank/DDBJ whole genome shotgun (WGS) entry which is preliminary data.</text>
</comment>
<organism evidence="1 2">
    <name type="scientific">Phoxinus phoxinus</name>
    <name type="common">Eurasian minnow</name>
    <dbReference type="NCBI Taxonomy" id="58324"/>
    <lineage>
        <taxon>Eukaryota</taxon>
        <taxon>Metazoa</taxon>
        <taxon>Chordata</taxon>
        <taxon>Craniata</taxon>
        <taxon>Vertebrata</taxon>
        <taxon>Euteleostomi</taxon>
        <taxon>Actinopterygii</taxon>
        <taxon>Neopterygii</taxon>
        <taxon>Teleostei</taxon>
        <taxon>Ostariophysi</taxon>
        <taxon>Cypriniformes</taxon>
        <taxon>Leuciscidae</taxon>
        <taxon>Phoxininae</taxon>
        <taxon>Phoxinus</taxon>
    </lineage>
</organism>
<accession>A0AAN9CAL9</accession>
<gene>
    <name evidence="1" type="ORF">R3I93_020106</name>
</gene>
<sequence length="71" mass="8009">MDTCSSMRKVEQQWCEEKAKLSEEVPVSKLVLAIATAEHLFARPVSEGFSVKLLLDSETRVLTITPWNLSM</sequence>
<name>A0AAN9CAL9_9TELE</name>
<dbReference type="Proteomes" id="UP001364617">
    <property type="component" value="Unassembled WGS sequence"/>
</dbReference>
<evidence type="ECO:0000313" key="1">
    <source>
        <dbReference type="EMBL" id="KAK7127415.1"/>
    </source>
</evidence>
<dbReference type="EMBL" id="JAYKXH010000022">
    <property type="protein sequence ID" value="KAK7127415.1"/>
    <property type="molecule type" value="Genomic_DNA"/>
</dbReference>